<evidence type="ECO:0000256" key="2">
    <source>
        <dbReference type="SAM" id="Phobius"/>
    </source>
</evidence>
<dbReference type="Proteomes" id="UP000068250">
    <property type="component" value="Chromosome I"/>
</dbReference>
<dbReference type="Proteomes" id="UP000657200">
    <property type="component" value="Unassembled WGS sequence"/>
</dbReference>
<dbReference type="InterPro" id="IPR026265">
    <property type="entry name" value="LptC"/>
</dbReference>
<evidence type="ECO:0000313" key="4">
    <source>
        <dbReference type="EMBL" id="NHO38649.1"/>
    </source>
</evidence>
<keyword evidence="6" id="KW-1185">Reference proteome</keyword>
<evidence type="ECO:0000313" key="6">
    <source>
        <dbReference type="Proteomes" id="UP000657200"/>
    </source>
</evidence>
<dbReference type="Pfam" id="PF06835">
    <property type="entry name" value="LptC"/>
    <property type="match status" value="1"/>
</dbReference>
<evidence type="ECO:0000313" key="5">
    <source>
        <dbReference type="Proteomes" id="UP000068250"/>
    </source>
</evidence>
<dbReference type="EMBL" id="LN609302">
    <property type="protein sequence ID" value="CEF55148.1"/>
    <property type="molecule type" value="Genomic_DNA"/>
</dbReference>
<sequence>MTDTPDKRPQREDFARSGVDVKQQRERLATSSIRRKVPDAANLARRRMVLRWAKWLLPATALLLLAAIAVWPEVEHLISANQTTMRELSKVKIESGNLVGATYRGMDEHGRPFTITADTVHQAPDSRLDLTAPVADILTQGGDWLMIRSEKGVYMQHAQILDLTGEVTLYRDDGLMMHTPIADVDVKRSIITSDSWVRAEGPFGVLDAQGFLLSQHDGLAQFRGPGRLILNDDRQNDATAGKKAS</sequence>
<dbReference type="STRING" id="431306.AGA_1185"/>
<feature type="compositionally biased region" description="Basic and acidic residues" evidence="1">
    <location>
        <begin position="1"/>
        <end position="15"/>
    </location>
</feature>
<reference evidence="5" key="2">
    <citation type="submission" date="2014-09" db="EMBL/GenBank/DDBJ databases">
        <authorList>
            <person name="Illeghems K.G."/>
        </authorList>
    </citation>
    <scope>NUCLEOTIDE SEQUENCE [LARGE SCALE GENOMIC DNA]</scope>
    <source>
        <strain evidence="5">LMG 23848T</strain>
    </source>
</reference>
<dbReference type="EMBL" id="WOTE01000001">
    <property type="protein sequence ID" value="NHO38649.1"/>
    <property type="molecule type" value="Genomic_DNA"/>
</dbReference>
<dbReference type="OrthoDB" id="8441710at2"/>
<evidence type="ECO:0000256" key="1">
    <source>
        <dbReference type="SAM" id="MobiDB-lite"/>
    </source>
</evidence>
<evidence type="ECO:0000313" key="3">
    <source>
        <dbReference type="EMBL" id="CEF55148.1"/>
    </source>
</evidence>
<dbReference type="GO" id="GO:0005886">
    <property type="term" value="C:plasma membrane"/>
    <property type="evidence" value="ECO:0007669"/>
    <property type="project" value="InterPro"/>
</dbReference>
<organism evidence="3 5">
    <name type="scientific">Acetobacter ghanensis</name>
    <dbReference type="NCBI Taxonomy" id="431306"/>
    <lineage>
        <taxon>Bacteria</taxon>
        <taxon>Pseudomonadati</taxon>
        <taxon>Pseudomonadota</taxon>
        <taxon>Alphaproteobacteria</taxon>
        <taxon>Acetobacterales</taxon>
        <taxon>Acetobacteraceae</taxon>
        <taxon>Acetobacter</taxon>
    </lineage>
</organism>
<feature type="transmembrane region" description="Helical" evidence="2">
    <location>
        <begin position="55"/>
        <end position="72"/>
    </location>
</feature>
<dbReference type="GO" id="GO:0015221">
    <property type="term" value="F:lipopolysaccharide transmembrane transporter activity"/>
    <property type="evidence" value="ECO:0007669"/>
    <property type="project" value="InterPro"/>
</dbReference>
<keyword evidence="2" id="KW-1133">Transmembrane helix</keyword>
<dbReference type="AlphaFoldDB" id="A0A0U5F2T0"/>
<proteinExistence type="predicted"/>
<dbReference type="RefSeq" id="WP_059023360.1">
    <property type="nucleotide sequence ID" value="NZ_JBNZCO010000001.1"/>
</dbReference>
<dbReference type="Gene3D" id="2.60.450.10">
    <property type="entry name" value="Lipopolysaccharide (LPS) transport protein A like domain"/>
    <property type="match status" value="1"/>
</dbReference>
<accession>A0A0U5F2T0</accession>
<protein>
    <submittedName>
        <fullName evidence="4">LPS export ABC transporter periplasmic protein LptC</fullName>
    </submittedName>
</protein>
<feature type="region of interest" description="Disordered" evidence="1">
    <location>
        <begin position="1"/>
        <end position="27"/>
    </location>
</feature>
<gene>
    <name evidence="4" type="primary">lptC</name>
    <name evidence="3" type="ORF">AGA_1185</name>
    <name evidence="4" type="ORF">GOB80_02930</name>
</gene>
<keyword evidence="2" id="KW-0472">Membrane</keyword>
<reference evidence="3" key="1">
    <citation type="submission" date="2014-09" db="EMBL/GenBank/DDBJ databases">
        <authorList>
            <person name="Magalhaes I.L.F."/>
            <person name="Oliveira U."/>
            <person name="Santos F.R."/>
            <person name="Vidigal T.H.D.A."/>
            <person name="Brescovit A.D."/>
            <person name="Santos A.J."/>
        </authorList>
    </citation>
    <scope>NUCLEOTIDE SEQUENCE</scope>
    <source>
        <strain evidence="3">LMG 23848T</strain>
    </source>
</reference>
<keyword evidence="2" id="KW-0812">Transmembrane</keyword>
<dbReference type="NCBIfam" id="TIGR04409">
    <property type="entry name" value="LptC_YrbK"/>
    <property type="match status" value="1"/>
</dbReference>
<dbReference type="PATRIC" id="fig|431306.5.peg.1202"/>
<name>A0A0U5F2T0_9PROT</name>
<reference evidence="4 6" key="3">
    <citation type="journal article" date="2020" name="Int. J. Syst. Evol. Microbiol.">
        <title>Novel acetic acid bacteria from cider fermentations: Acetobacter conturbans sp. nov. and Acetobacter fallax sp. nov.</title>
        <authorList>
            <person name="Sombolestani A.S."/>
            <person name="Cleenwerck I."/>
            <person name="Cnockaert M."/>
            <person name="Borremans W."/>
            <person name="Wieme A.D."/>
            <person name="De Vuyst L."/>
            <person name="Vandamme P."/>
        </authorList>
    </citation>
    <scope>NUCLEOTIDE SEQUENCE [LARGE SCALE GENOMIC DNA]</scope>
    <source>
        <strain evidence="4 6">LMG 23848</strain>
    </source>
</reference>
<dbReference type="InterPro" id="IPR010664">
    <property type="entry name" value="LipoPS_assembly_LptC-rel"/>
</dbReference>